<organism evidence="2 3">
    <name type="scientific">Kitasatospora acidiphila</name>
    <dbReference type="NCBI Taxonomy" id="2567942"/>
    <lineage>
        <taxon>Bacteria</taxon>
        <taxon>Bacillati</taxon>
        <taxon>Actinomycetota</taxon>
        <taxon>Actinomycetes</taxon>
        <taxon>Kitasatosporales</taxon>
        <taxon>Streptomycetaceae</taxon>
        <taxon>Kitasatospora</taxon>
    </lineage>
</organism>
<sequence length="149" mass="16200">MIERAWGRPIAELEKEAERRPVEDPHLRAVMQTRSYLATSSNSLAVHWERLHALTRPGRTPAFYDLDRISESALALRTNYAESNAALASIGHVIDARDAFLKAGGDQPAADRVRAATARTTQSRVRGLPSDRPAPPAAAVAAPAAANRR</sequence>
<evidence type="ECO:0000313" key="2">
    <source>
        <dbReference type="EMBL" id="TQF02026.1"/>
    </source>
</evidence>
<dbReference type="OrthoDB" id="4244092at2"/>
<reference evidence="2 3" key="1">
    <citation type="submission" date="2019-06" db="EMBL/GenBank/DDBJ databases">
        <title>Description of Kitasatospora acidophila sp. nov. isolated from pine grove soil, and reclassification of Streptomyces novaecaesareae to Kitasatospora novaeceasareae comb. nov.</title>
        <authorList>
            <person name="Kim M.J."/>
        </authorList>
    </citation>
    <scope>NUCLEOTIDE SEQUENCE [LARGE SCALE GENOMIC DNA]</scope>
    <source>
        <strain evidence="2 3">MMS16-CNU292</strain>
    </source>
</reference>
<gene>
    <name evidence="2" type="ORF">E6W39_06715</name>
</gene>
<evidence type="ECO:0000313" key="3">
    <source>
        <dbReference type="Proteomes" id="UP000319103"/>
    </source>
</evidence>
<accession>A0A540VZ26</accession>
<keyword evidence="3" id="KW-1185">Reference proteome</keyword>
<feature type="compositionally biased region" description="Low complexity" evidence="1">
    <location>
        <begin position="137"/>
        <end position="149"/>
    </location>
</feature>
<feature type="region of interest" description="Disordered" evidence="1">
    <location>
        <begin position="106"/>
        <end position="149"/>
    </location>
</feature>
<dbReference type="EMBL" id="VIGB01000003">
    <property type="protein sequence ID" value="TQF02026.1"/>
    <property type="molecule type" value="Genomic_DNA"/>
</dbReference>
<evidence type="ECO:0000256" key="1">
    <source>
        <dbReference type="SAM" id="MobiDB-lite"/>
    </source>
</evidence>
<proteinExistence type="predicted"/>
<protein>
    <submittedName>
        <fullName evidence="2">Uncharacterized protein</fullName>
    </submittedName>
</protein>
<comment type="caution">
    <text evidence="2">The sequence shown here is derived from an EMBL/GenBank/DDBJ whole genome shotgun (WGS) entry which is preliminary data.</text>
</comment>
<dbReference type="RefSeq" id="WP_141632742.1">
    <property type="nucleotide sequence ID" value="NZ_VIGB01000003.1"/>
</dbReference>
<feature type="compositionally biased region" description="Low complexity" evidence="1">
    <location>
        <begin position="115"/>
        <end position="126"/>
    </location>
</feature>
<dbReference type="AlphaFoldDB" id="A0A540VZ26"/>
<name>A0A540VZ26_9ACTN</name>
<dbReference type="Proteomes" id="UP000319103">
    <property type="component" value="Unassembled WGS sequence"/>
</dbReference>